<dbReference type="Pfam" id="PF13480">
    <property type="entry name" value="Acetyltransf_6"/>
    <property type="match status" value="1"/>
</dbReference>
<dbReference type="InterPro" id="IPR038740">
    <property type="entry name" value="BioF2-like_GNAT_dom"/>
</dbReference>
<proteinExistence type="predicted"/>
<reference evidence="2" key="1">
    <citation type="submission" date="2019-07" db="EMBL/GenBank/DDBJ databases">
        <title>Genomic Encyclopedia of Type Strains, Phase IV (KMG-IV): sequencing the most valuable type-strain genomes for metagenomic binning, comparative biology and taxonomic classification.</title>
        <authorList>
            <person name="Goeker M."/>
        </authorList>
    </citation>
    <scope>NUCLEOTIDE SEQUENCE</scope>
    <source>
        <strain evidence="2">DSM 44596</strain>
    </source>
</reference>
<organism evidence="2">
    <name type="scientific">Nocardia globerula</name>
    <dbReference type="NCBI Taxonomy" id="1818"/>
    <lineage>
        <taxon>Bacteria</taxon>
        <taxon>Bacillati</taxon>
        <taxon>Actinomycetota</taxon>
        <taxon>Actinomycetes</taxon>
        <taxon>Mycobacteriales</taxon>
        <taxon>Nocardiaceae</taxon>
        <taxon>Nocardia</taxon>
    </lineage>
</organism>
<sequence>MVVTKVSRAECVDDADRAGVETVRFYDNPEAIRGDWERLAARVGTRMSSRFLYAVGAHETDGKGSFLLVAVYRGAEMVALAPFAVRRMLTVEVVRLLGHGRGVVGEILAADADAARVLWRAVAARGLVLHADLVVGSDIAVSALLDDPRWNCAVRVRDTNLSVDSPEGTVPVDIRSARSLKRLRSYRAALTRSGSSLEFEQLTTPADVDRRWSDMCTVAAIGTSGRDRVNFLAPPNEAFVYRFLRREAELGRLVIVGLVIDGVWCAHDVSVRTGSRLEGWVTHYRPECARTQPGHQMMEWLVAHSNELAVDELDMGIGPTDLKSVWANNRTPVVTITGVRSGRIGSRAIVRAIETWESGTWVSRSRNLRDKARSAWRRVR</sequence>
<protein>
    <submittedName>
        <fullName evidence="2">CelD/BcsL family acetyltransferase involved in cellulose biosynthesis</fullName>
    </submittedName>
</protein>
<accession>A0A652YZ12</accession>
<evidence type="ECO:0000313" key="2">
    <source>
        <dbReference type="EMBL" id="TYQ08933.1"/>
    </source>
</evidence>
<dbReference type="AlphaFoldDB" id="A0A652YZ12"/>
<evidence type="ECO:0000259" key="1">
    <source>
        <dbReference type="Pfam" id="PF13480"/>
    </source>
</evidence>
<keyword evidence="2" id="KW-0808">Transferase</keyword>
<dbReference type="GO" id="GO:0016740">
    <property type="term" value="F:transferase activity"/>
    <property type="evidence" value="ECO:0007669"/>
    <property type="project" value="UniProtKB-KW"/>
</dbReference>
<comment type="caution">
    <text evidence="2">The sequence shown here is derived from an EMBL/GenBank/DDBJ whole genome shotgun (WGS) entry which is preliminary data.</text>
</comment>
<dbReference type="EMBL" id="VNIQ01000001">
    <property type="protein sequence ID" value="TYQ08933.1"/>
    <property type="molecule type" value="Genomic_DNA"/>
</dbReference>
<dbReference type="SUPFAM" id="SSF55729">
    <property type="entry name" value="Acyl-CoA N-acyltransferases (Nat)"/>
    <property type="match status" value="1"/>
</dbReference>
<dbReference type="InterPro" id="IPR016181">
    <property type="entry name" value="Acyl_CoA_acyltransferase"/>
</dbReference>
<gene>
    <name evidence="2" type="ORF">FNL38_1011310</name>
</gene>
<name>A0A652YZ12_NOCGL</name>
<feature type="domain" description="BioF2-like acetyltransferase" evidence="1">
    <location>
        <begin position="180"/>
        <end position="323"/>
    </location>
</feature>